<evidence type="ECO:0000313" key="3">
    <source>
        <dbReference type="EMBL" id="MBS5688228.1"/>
    </source>
</evidence>
<dbReference type="Pfam" id="PF01381">
    <property type="entry name" value="HTH_3"/>
    <property type="match status" value="1"/>
</dbReference>
<dbReference type="PANTHER" id="PTHR46558:SF11">
    <property type="entry name" value="HTH-TYPE TRANSCRIPTIONAL REGULATOR XRE"/>
    <property type="match status" value="1"/>
</dbReference>
<dbReference type="SUPFAM" id="SSF47413">
    <property type="entry name" value="lambda repressor-like DNA-binding domains"/>
    <property type="match status" value="1"/>
</dbReference>
<evidence type="ECO:0000256" key="1">
    <source>
        <dbReference type="ARBA" id="ARBA00023125"/>
    </source>
</evidence>
<dbReference type="InterPro" id="IPR001387">
    <property type="entry name" value="Cro/C1-type_HTH"/>
</dbReference>
<proteinExistence type="predicted"/>
<gene>
    <name evidence="3" type="ORF">KHW66_09570</name>
</gene>
<evidence type="ECO:0000259" key="2">
    <source>
        <dbReference type="PROSITE" id="PS50943"/>
    </source>
</evidence>
<accession>A0A943G0V8</accession>
<dbReference type="PROSITE" id="PS50943">
    <property type="entry name" value="HTH_CROC1"/>
    <property type="match status" value="1"/>
</dbReference>
<reference evidence="3" key="1">
    <citation type="submission" date="2021-02" db="EMBL/GenBank/DDBJ databases">
        <title>Infant gut strain persistence is associated with maternal origin, phylogeny, and functional potential including surface adhesion and iron acquisition.</title>
        <authorList>
            <person name="Lou Y.C."/>
        </authorList>
    </citation>
    <scope>NUCLEOTIDE SEQUENCE</scope>
    <source>
        <strain evidence="3">L3_101_367G1_dasL3_101_367G1_metabat.metabat.26</strain>
    </source>
</reference>
<dbReference type="PANTHER" id="PTHR46558">
    <property type="entry name" value="TRACRIPTIONAL REGULATORY PROTEIN-RELATED-RELATED"/>
    <property type="match status" value="1"/>
</dbReference>
<evidence type="ECO:0000313" key="4">
    <source>
        <dbReference type="Proteomes" id="UP000733372"/>
    </source>
</evidence>
<dbReference type="GO" id="GO:0003677">
    <property type="term" value="F:DNA binding"/>
    <property type="evidence" value="ECO:0007669"/>
    <property type="project" value="UniProtKB-KW"/>
</dbReference>
<dbReference type="Proteomes" id="UP000733372">
    <property type="component" value="Unassembled WGS sequence"/>
</dbReference>
<name>A0A943G0V8_9FIRM</name>
<comment type="caution">
    <text evidence="3">The sequence shown here is derived from an EMBL/GenBank/DDBJ whole genome shotgun (WGS) entry which is preliminary data.</text>
</comment>
<feature type="domain" description="HTH cro/C1-type" evidence="2">
    <location>
        <begin position="7"/>
        <end position="61"/>
    </location>
</feature>
<dbReference type="Gene3D" id="1.10.260.40">
    <property type="entry name" value="lambda repressor-like DNA-binding domains"/>
    <property type="match status" value="1"/>
</dbReference>
<dbReference type="EMBL" id="JAGZAM010000018">
    <property type="protein sequence ID" value="MBS5688228.1"/>
    <property type="molecule type" value="Genomic_DNA"/>
</dbReference>
<dbReference type="SMART" id="SM00530">
    <property type="entry name" value="HTH_XRE"/>
    <property type="match status" value="1"/>
</dbReference>
<protein>
    <submittedName>
        <fullName evidence="3">Helix-turn-helix transcriptional regulator</fullName>
    </submittedName>
</protein>
<dbReference type="CDD" id="cd00093">
    <property type="entry name" value="HTH_XRE"/>
    <property type="match status" value="1"/>
</dbReference>
<keyword evidence="1" id="KW-0238">DNA-binding</keyword>
<dbReference type="InterPro" id="IPR010982">
    <property type="entry name" value="Lambda_DNA-bd_dom_sf"/>
</dbReference>
<dbReference type="AlphaFoldDB" id="A0A943G0V8"/>
<organism evidence="3 4">
    <name type="scientific">Faecalibacterium prausnitzii</name>
    <dbReference type="NCBI Taxonomy" id="853"/>
    <lineage>
        <taxon>Bacteria</taxon>
        <taxon>Bacillati</taxon>
        <taxon>Bacillota</taxon>
        <taxon>Clostridia</taxon>
        <taxon>Eubacteriales</taxon>
        <taxon>Oscillospiraceae</taxon>
        <taxon>Faecalibacterium</taxon>
    </lineage>
</organism>
<sequence>MEFNRIIKLLRKERGITQKQAAEDLGVSQALLSHYEKGIRECGLDFVVRVADYYNVSCDYLLGRSAERNGMMLSAEDIPNPDKMKDNIYHGSVLPTMNKKLISNSLNVLYAKIGDCHSKALTTEVSAYLMTAVAKMFRLLYSAESHNASSMFSVDARRWPGYSDAVMHSAQANVEALLAGEALPGGEGVADPSCLADPRPGADRRGPHLSLCETSVNSAVFCLHLRAKDVINKAEHFHRTS</sequence>